<proteinExistence type="predicted"/>
<evidence type="ECO:0000313" key="2">
    <source>
        <dbReference type="EMBL" id="KAK6330493.1"/>
    </source>
</evidence>
<accession>A0AAV9U0L7</accession>
<evidence type="ECO:0000256" key="1">
    <source>
        <dbReference type="SAM" id="SignalP"/>
    </source>
</evidence>
<evidence type="ECO:0000313" key="3">
    <source>
        <dbReference type="Proteomes" id="UP001375240"/>
    </source>
</evidence>
<keyword evidence="1" id="KW-0732">Signal</keyword>
<protein>
    <submittedName>
        <fullName evidence="2">Uncharacterized protein</fullName>
    </submittedName>
</protein>
<keyword evidence="3" id="KW-1185">Reference proteome</keyword>
<feature type="chain" id="PRO_5043497081" evidence="1">
    <location>
        <begin position="23"/>
        <end position="220"/>
    </location>
</feature>
<gene>
    <name evidence="2" type="ORF">TWF696_003384</name>
</gene>
<feature type="signal peptide" evidence="1">
    <location>
        <begin position="1"/>
        <end position="22"/>
    </location>
</feature>
<sequence>MRQRICITFLVSIIFASSSSVALNIPSPSHIPLVELHDRATGPGTGVPDGPVYTNLWINEDLSLPSDYQLAKALIAVQAGIDNIKATKPDMRCIQRKVPGIDRADGAPVWCQDDISVRYAWFDPFGAESTLGQGFKDDECLGIVQRAYDYIKYLIDMDWQRGEITTRRMLVMQPRTHCYVPGIFQPLGFVKMSNDDTWGVSIAKEKCGGYGPVKGCAYKW</sequence>
<organism evidence="2 3">
    <name type="scientific">Orbilia brochopaga</name>
    <dbReference type="NCBI Taxonomy" id="3140254"/>
    <lineage>
        <taxon>Eukaryota</taxon>
        <taxon>Fungi</taxon>
        <taxon>Dikarya</taxon>
        <taxon>Ascomycota</taxon>
        <taxon>Pezizomycotina</taxon>
        <taxon>Orbiliomycetes</taxon>
        <taxon>Orbiliales</taxon>
        <taxon>Orbiliaceae</taxon>
        <taxon>Orbilia</taxon>
    </lineage>
</organism>
<comment type="caution">
    <text evidence="2">The sequence shown here is derived from an EMBL/GenBank/DDBJ whole genome shotgun (WGS) entry which is preliminary data.</text>
</comment>
<name>A0AAV9U0L7_9PEZI</name>
<dbReference type="Proteomes" id="UP001375240">
    <property type="component" value="Unassembled WGS sequence"/>
</dbReference>
<reference evidence="2 3" key="1">
    <citation type="submission" date="2019-10" db="EMBL/GenBank/DDBJ databases">
        <authorList>
            <person name="Palmer J.M."/>
        </authorList>
    </citation>
    <scope>NUCLEOTIDE SEQUENCE [LARGE SCALE GENOMIC DNA]</scope>
    <source>
        <strain evidence="2 3">TWF696</strain>
    </source>
</reference>
<dbReference type="AlphaFoldDB" id="A0AAV9U0L7"/>
<dbReference type="EMBL" id="JAVHNQ010000017">
    <property type="protein sequence ID" value="KAK6330493.1"/>
    <property type="molecule type" value="Genomic_DNA"/>
</dbReference>